<accession>A0A4Y7TGZ7</accession>
<dbReference type="EMBL" id="QPFP01000012">
    <property type="protein sequence ID" value="TEB33436.1"/>
    <property type="molecule type" value="Genomic_DNA"/>
</dbReference>
<sequence length="144" mass="15676">MHPRSCRVLCPLLWLALIWVVSGAPAIPVEAPPGEEGEVFRLVNPAPDQSTCWALAVPFAIQRQHLQSHQRRRPFEKPSSGARASQFRSGSYRLNSHDRAGALRGGNGHNFPDIGGSLERRLPIYGAGRYCDSSGLHANLAPGC</sequence>
<reference evidence="3 4" key="1">
    <citation type="journal article" date="2019" name="Nat. Ecol. Evol.">
        <title>Megaphylogeny resolves global patterns of mushroom evolution.</title>
        <authorList>
            <person name="Varga T."/>
            <person name="Krizsan K."/>
            <person name="Foldi C."/>
            <person name="Dima B."/>
            <person name="Sanchez-Garcia M."/>
            <person name="Sanchez-Ramirez S."/>
            <person name="Szollosi G.J."/>
            <person name="Szarkandi J.G."/>
            <person name="Papp V."/>
            <person name="Albert L."/>
            <person name="Andreopoulos W."/>
            <person name="Angelini C."/>
            <person name="Antonin V."/>
            <person name="Barry K.W."/>
            <person name="Bougher N.L."/>
            <person name="Buchanan P."/>
            <person name="Buyck B."/>
            <person name="Bense V."/>
            <person name="Catcheside P."/>
            <person name="Chovatia M."/>
            <person name="Cooper J."/>
            <person name="Damon W."/>
            <person name="Desjardin D."/>
            <person name="Finy P."/>
            <person name="Geml J."/>
            <person name="Haridas S."/>
            <person name="Hughes K."/>
            <person name="Justo A."/>
            <person name="Karasinski D."/>
            <person name="Kautmanova I."/>
            <person name="Kiss B."/>
            <person name="Kocsube S."/>
            <person name="Kotiranta H."/>
            <person name="LaButti K.M."/>
            <person name="Lechner B.E."/>
            <person name="Liimatainen K."/>
            <person name="Lipzen A."/>
            <person name="Lukacs Z."/>
            <person name="Mihaltcheva S."/>
            <person name="Morgado L.N."/>
            <person name="Niskanen T."/>
            <person name="Noordeloos M.E."/>
            <person name="Ohm R.A."/>
            <person name="Ortiz-Santana B."/>
            <person name="Ovrebo C."/>
            <person name="Racz N."/>
            <person name="Riley R."/>
            <person name="Savchenko A."/>
            <person name="Shiryaev A."/>
            <person name="Soop K."/>
            <person name="Spirin V."/>
            <person name="Szebenyi C."/>
            <person name="Tomsovsky M."/>
            <person name="Tulloss R.E."/>
            <person name="Uehling J."/>
            <person name="Grigoriev I.V."/>
            <person name="Vagvolgyi C."/>
            <person name="Papp T."/>
            <person name="Martin F.M."/>
            <person name="Miettinen O."/>
            <person name="Hibbett D.S."/>
            <person name="Nagy L.G."/>
        </authorList>
    </citation>
    <scope>NUCLEOTIDE SEQUENCE [LARGE SCALE GENOMIC DNA]</scope>
    <source>
        <strain evidence="3 4">FP101781</strain>
    </source>
</reference>
<keyword evidence="4" id="KW-1185">Reference proteome</keyword>
<name>A0A4Y7TGZ7_COPMI</name>
<feature type="chain" id="PRO_5021319991" evidence="2">
    <location>
        <begin position="24"/>
        <end position="144"/>
    </location>
</feature>
<evidence type="ECO:0000256" key="2">
    <source>
        <dbReference type="SAM" id="SignalP"/>
    </source>
</evidence>
<dbReference type="AlphaFoldDB" id="A0A4Y7TGZ7"/>
<dbReference type="Proteomes" id="UP000298030">
    <property type="component" value="Unassembled WGS sequence"/>
</dbReference>
<gene>
    <name evidence="3" type="ORF">FA13DRAFT_1708241</name>
</gene>
<protein>
    <submittedName>
        <fullName evidence="3">Uncharacterized protein</fullName>
    </submittedName>
</protein>
<feature type="region of interest" description="Disordered" evidence="1">
    <location>
        <begin position="67"/>
        <end position="89"/>
    </location>
</feature>
<evidence type="ECO:0000313" key="3">
    <source>
        <dbReference type="EMBL" id="TEB33436.1"/>
    </source>
</evidence>
<comment type="caution">
    <text evidence="3">The sequence shown here is derived from an EMBL/GenBank/DDBJ whole genome shotgun (WGS) entry which is preliminary data.</text>
</comment>
<keyword evidence="2" id="KW-0732">Signal</keyword>
<evidence type="ECO:0000256" key="1">
    <source>
        <dbReference type="SAM" id="MobiDB-lite"/>
    </source>
</evidence>
<evidence type="ECO:0000313" key="4">
    <source>
        <dbReference type="Proteomes" id="UP000298030"/>
    </source>
</evidence>
<feature type="signal peptide" evidence="2">
    <location>
        <begin position="1"/>
        <end position="23"/>
    </location>
</feature>
<proteinExistence type="predicted"/>
<organism evidence="3 4">
    <name type="scientific">Coprinellus micaceus</name>
    <name type="common">Glistening ink-cap mushroom</name>
    <name type="synonym">Coprinus micaceus</name>
    <dbReference type="NCBI Taxonomy" id="71717"/>
    <lineage>
        <taxon>Eukaryota</taxon>
        <taxon>Fungi</taxon>
        <taxon>Dikarya</taxon>
        <taxon>Basidiomycota</taxon>
        <taxon>Agaricomycotina</taxon>
        <taxon>Agaricomycetes</taxon>
        <taxon>Agaricomycetidae</taxon>
        <taxon>Agaricales</taxon>
        <taxon>Agaricineae</taxon>
        <taxon>Psathyrellaceae</taxon>
        <taxon>Coprinellus</taxon>
    </lineage>
</organism>